<evidence type="ECO:0000313" key="2">
    <source>
        <dbReference type="Proteomes" id="UP000471705"/>
    </source>
</evidence>
<dbReference type="AlphaFoldDB" id="A0A7K3VUB9"/>
<dbReference type="EMBL" id="WUFV01000065">
    <property type="protein sequence ID" value="NEK20726.1"/>
    <property type="molecule type" value="Genomic_DNA"/>
</dbReference>
<organism evidence="1 2">
    <name type="scientific">Rhizobium leguminosarum</name>
    <dbReference type="NCBI Taxonomy" id="384"/>
    <lineage>
        <taxon>Bacteria</taxon>
        <taxon>Pseudomonadati</taxon>
        <taxon>Pseudomonadota</taxon>
        <taxon>Alphaproteobacteria</taxon>
        <taxon>Hyphomicrobiales</taxon>
        <taxon>Rhizobiaceae</taxon>
        <taxon>Rhizobium/Agrobacterium group</taxon>
        <taxon>Rhizobium</taxon>
    </lineage>
</organism>
<protein>
    <submittedName>
        <fullName evidence="1">Uncharacterized protein</fullName>
    </submittedName>
</protein>
<dbReference type="Proteomes" id="UP000471705">
    <property type="component" value="Unassembled WGS sequence"/>
</dbReference>
<dbReference type="RefSeq" id="WP_164051150.1">
    <property type="nucleotide sequence ID" value="NZ_WUFV01000065.1"/>
</dbReference>
<evidence type="ECO:0000313" key="1">
    <source>
        <dbReference type="EMBL" id="NEK20726.1"/>
    </source>
</evidence>
<name>A0A7K3VUB9_RHILE</name>
<comment type="caution">
    <text evidence="1">The sequence shown here is derived from an EMBL/GenBank/DDBJ whole genome shotgun (WGS) entry which is preliminary data.</text>
</comment>
<reference evidence="1 2" key="1">
    <citation type="submission" date="2019-12" db="EMBL/GenBank/DDBJ databases">
        <title>Rhizobium genotypes associated with high levels of biological nitrogen fixation by grain legumes in a temperate-maritime cropping system.</title>
        <authorList>
            <person name="Maluk M."/>
            <person name="Francesc Ferrando Molina F."/>
            <person name="Lopez Del Egido L."/>
            <person name="Lafos M."/>
            <person name="Langarica-Fuentes A."/>
            <person name="Gebre Yohannes G."/>
            <person name="Young M.W."/>
            <person name="Martin P."/>
            <person name="Gantlett R."/>
            <person name="Kenicer G."/>
            <person name="Hawes C."/>
            <person name="Begg G.S."/>
            <person name="Quilliam R.S."/>
            <person name="Squire G.R."/>
            <person name="Poole P.S."/>
            <person name="Young P.W."/>
            <person name="Iannetta P.M."/>
            <person name="James E.K."/>
        </authorList>
    </citation>
    <scope>NUCLEOTIDE SEQUENCE [LARGE SCALE GENOMIC DNA]</scope>
    <source>
        <strain evidence="1 2">JHI54</strain>
    </source>
</reference>
<sequence>MKNAIYNARINYTDLIGRQEVMLKYYYNSKSSVEQTVANGKLMGDGWQCSTKPPHAAPKLGGSWFIALDKSGPQTGKIEVVVWGQAIREEEKASTSLPDEDDEE</sequence>
<accession>A0A7K3VUB9</accession>
<gene>
    <name evidence="1" type="ORF">GR257_39045</name>
</gene>
<proteinExistence type="predicted"/>